<dbReference type="InterPro" id="IPR033994">
    <property type="entry name" value="TNFRSF1A_death"/>
</dbReference>
<feature type="disulfide bond" evidence="6">
    <location>
        <begin position="110"/>
        <end position="125"/>
    </location>
</feature>
<dbReference type="KEGG" id="xla:108696066"/>
<reference evidence="8" key="1">
    <citation type="submission" date="2025-08" db="UniProtKB">
        <authorList>
            <consortium name="RefSeq"/>
        </authorList>
    </citation>
    <scope>IDENTIFICATION</scope>
    <source>
        <strain evidence="8">J_2021</strain>
        <tissue evidence="8">Erythrocytes</tissue>
    </source>
</reference>
<dbReference type="InterPro" id="IPR000488">
    <property type="entry name" value="Death_dom"/>
</dbReference>
<evidence type="ECO:0000313" key="8">
    <source>
        <dbReference type="RefSeq" id="XP_018080554.1"/>
    </source>
</evidence>
<keyword evidence="1" id="KW-0053">Apoptosis</keyword>
<gene>
    <name evidence="8 9" type="primary">tnfrsf1a.L</name>
</gene>
<evidence type="ECO:0000256" key="5">
    <source>
        <dbReference type="ARBA" id="ARBA00023180"/>
    </source>
</evidence>
<dbReference type="GO" id="GO:0043235">
    <property type="term" value="C:receptor complex"/>
    <property type="evidence" value="ECO:0000318"/>
    <property type="project" value="GO_Central"/>
</dbReference>
<feature type="repeat" description="TNFR-Cys" evidence="6">
    <location>
        <begin position="109"/>
        <end position="151"/>
    </location>
</feature>
<dbReference type="PaxDb" id="8355-A0A1L8FIN6"/>
<dbReference type="InterPro" id="IPR033993">
    <property type="entry name" value="TNFRSF1A_N"/>
</dbReference>
<feature type="disulfide bond" evidence="6">
    <location>
        <begin position="153"/>
        <end position="168"/>
    </location>
</feature>
<dbReference type="PANTHER" id="PTHR46861:SF1">
    <property type="entry name" value="TUMOR NECROSIS FACTOR RECEPTOR SUPERFAMILY MEMBER 1A"/>
    <property type="match status" value="1"/>
</dbReference>
<dbReference type="GO" id="GO:0043120">
    <property type="term" value="F:tumor necrosis factor binding"/>
    <property type="evidence" value="ECO:0000318"/>
    <property type="project" value="GO_Central"/>
</dbReference>
<keyword evidence="7" id="KW-1185">Reference proteome</keyword>
<dbReference type="RefSeq" id="XP_018080554.1">
    <property type="nucleotide sequence ID" value="XM_018225065.2"/>
</dbReference>
<feature type="repeat" description="TNFR-Cys" evidence="6">
    <location>
        <begin position="152"/>
        <end position="191"/>
    </location>
</feature>
<proteinExistence type="predicted"/>
<dbReference type="GeneID" id="108696066"/>
<dbReference type="SMART" id="SM00005">
    <property type="entry name" value="DEATH"/>
    <property type="match status" value="1"/>
</dbReference>
<evidence type="ECO:0000256" key="4">
    <source>
        <dbReference type="ARBA" id="ARBA00023157"/>
    </source>
</evidence>
<dbReference type="Xenbase" id="XB-GENE-17339607">
    <property type="gene designation" value="tnfrsf1a.L"/>
</dbReference>
<dbReference type="InterPro" id="IPR001368">
    <property type="entry name" value="TNFR/NGFR_Cys_rich_reg"/>
</dbReference>
<name>A0A1L8FIN6_XENLA</name>
<dbReference type="CDD" id="cd08313">
    <property type="entry name" value="Death_TNFR1"/>
    <property type="match status" value="1"/>
</dbReference>
<dbReference type="GO" id="GO:0006915">
    <property type="term" value="P:apoptotic process"/>
    <property type="evidence" value="ECO:0007669"/>
    <property type="project" value="UniProtKB-KW"/>
</dbReference>
<organism evidence="7 8">
    <name type="scientific">Xenopus laevis</name>
    <name type="common">African clawed frog</name>
    <dbReference type="NCBI Taxonomy" id="8355"/>
    <lineage>
        <taxon>Eukaryota</taxon>
        <taxon>Metazoa</taxon>
        <taxon>Chordata</taxon>
        <taxon>Craniata</taxon>
        <taxon>Vertebrata</taxon>
        <taxon>Euteleostomi</taxon>
        <taxon>Amphibia</taxon>
        <taxon>Batrachia</taxon>
        <taxon>Anura</taxon>
        <taxon>Pipoidea</taxon>
        <taxon>Pipidae</taxon>
        <taxon>Xenopodinae</taxon>
        <taxon>Xenopus</taxon>
        <taxon>Xenopus</taxon>
    </lineage>
</organism>
<dbReference type="SUPFAM" id="SSF57586">
    <property type="entry name" value="TNF receptor-like"/>
    <property type="match status" value="3"/>
</dbReference>
<evidence type="ECO:0000313" key="9">
    <source>
        <dbReference type="Xenbase" id="XB-GENE-17339607"/>
    </source>
</evidence>
<evidence type="ECO:0000256" key="1">
    <source>
        <dbReference type="ARBA" id="ARBA00022703"/>
    </source>
</evidence>
<dbReference type="PANTHER" id="PTHR46861">
    <property type="entry name" value="TUMOR NECROSIS FACTOR RECEPTOR SUPERFAMILY MEMBER 1A"/>
    <property type="match status" value="1"/>
</dbReference>
<dbReference type="InterPro" id="IPR011029">
    <property type="entry name" value="DEATH-like_dom_sf"/>
</dbReference>
<keyword evidence="3" id="KW-0677">Repeat</keyword>
<dbReference type="GO" id="GO:0005031">
    <property type="term" value="F:tumor necrosis factor receptor activity"/>
    <property type="evidence" value="ECO:0000318"/>
    <property type="project" value="GO_Central"/>
</dbReference>
<dbReference type="PROSITE" id="PS50050">
    <property type="entry name" value="TNFR_NGFR_2"/>
    <property type="match status" value="2"/>
</dbReference>
<dbReference type="InterPro" id="IPR052493">
    <property type="entry name" value="TNFRSF1A"/>
</dbReference>
<dbReference type="Bgee" id="108696066">
    <property type="expression patterns" value="Expressed in spleen and 16 other cell types or tissues"/>
</dbReference>
<dbReference type="Pfam" id="PF00020">
    <property type="entry name" value="TNFR_c6"/>
    <property type="match status" value="1"/>
</dbReference>
<dbReference type="AlphaFoldDB" id="A0A1L8FIN6"/>
<dbReference type="OMA" id="IWNAHKV"/>
<dbReference type="Proteomes" id="UP000186698">
    <property type="component" value="Chromosome 7L"/>
</dbReference>
<evidence type="ECO:0000256" key="3">
    <source>
        <dbReference type="ARBA" id="ARBA00022737"/>
    </source>
</evidence>
<dbReference type="PROSITE" id="PS00652">
    <property type="entry name" value="TNFR_NGFR_1"/>
    <property type="match status" value="1"/>
</dbReference>
<dbReference type="CTD" id="108696066"/>
<dbReference type="OrthoDB" id="9408020at2759"/>
<dbReference type="AGR" id="Xenbase:XB-GENE-17339607"/>
<dbReference type="Gene3D" id="2.10.50.10">
    <property type="entry name" value="Tumor Necrosis Factor Receptor, subunit A, domain 2"/>
    <property type="match status" value="3"/>
</dbReference>
<dbReference type="Gene3D" id="1.10.533.10">
    <property type="entry name" value="Death Domain, Fas"/>
    <property type="match status" value="1"/>
</dbReference>
<dbReference type="PROSITE" id="PS50017">
    <property type="entry name" value="DEATH_DOMAIN"/>
    <property type="match status" value="1"/>
</dbReference>
<accession>A0A1L8FIN6</accession>
<keyword evidence="2" id="KW-0732">Signal</keyword>
<keyword evidence="8" id="KW-0675">Receptor</keyword>
<keyword evidence="5" id="KW-0325">Glycoprotein</keyword>
<sequence>MIYCLKIIPGTWRMTGHLLLMVLWLGVVPSFSIDIPLPAAILIRGEPVGVTSLLSRQRRSHLENVTEEEKCADDEYKPPDLNHCCKKCAAGFYRTQHCPKKNQVTQCLSCKPGTYTEVSNSITKCRRCSSCTSQHGHVIVQSCTRNKDTVCGCHPGRFQVKVASTFICKNCSHCLNGTVSIPCNGYNDTICTCHFGFYFDRGSKRCLSCDMCQDPSCKQHCPPVLEVNKRPRENHYWLYGMLGLLSVVCLAGATLFLVRNTLKKSIWNAHKVLSPSNTTDPKSQSETLLLDKTEDSQTVNSTSGNMIHYVQETDGPLCKSLPLPDVTQETRLQCFQDPVELYSLVDSIPMPRWKEFARRLGLSDNDIDRSERDNRRYRDAQYDMLLTWKDRVGFSGATRDAVCKVLREMELATCIEKIQEYL</sequence>
<dbReference type="Pfam" id="PF00531">
    <property type="entry name" value="Death"/>
    <property type="match status" value="1"/>
</dbReference>
<dbReference type="CDD" id="cd10576">
    <property type="entry name" value="TNFRSF1A"/>
    <property type="match status" value="1"/>
</dbReference>
<evidence type="ECO:0000256" key="2">
    <source>
        <dbReference type="ARBA" id="ARBA00022729"/>
    </source>
</evidence>
<keyword evidence="4 6" id="KW-1015">Disulfide bond</keyword>
<protein>
    <submittedName>
        <fullName evidence="8">Tumor necrosis factor receptor superfamily member 1A</fullName>
    </submittedName>
</protein>
<dbReference type="GO" id="GO:0045121">
    <property type="term" value="C:membrane raft"/>
    <property type="evidence" value="ECO:0000318"/>
    <property type="project" value="GO_Central"/>
</dbReference>
<dbReference type="SMART" id="SM00208">
    <property type="entry name" value="TNFR"/>
    <property type="match status" value="3"/>
</dbReference>
<dbReference type="SUPFAM" id="SSF47986">
    <property type="entry name" value="DEATH domain"/>
    <property type="match status" value="1"/>
</dbReference>
<comment type="caution">
    <text evidence="6">Lacks conserved residue(s) required for the propagation of feature annotation.</text>
</comment>
<evidence type="ECO:0000256" key="6">
    <source>
        <dbReference type="PROSITE-ProRule" id="PRU00206"/>
    </source>
</evidence>
<evidence type="ECO:0000313" key="7">
    <source>
        <dbReference type="Proteomes" id="UP000186698"/>
    </source>
</evidence>
<dbReference type="STRING" id="8355.A0A1L8FIN6"/>
<dbReference type="GO" id="GO:0006954">
    <property type="term" value="P:inflammatory response"/>
    <property type="evidence" value="ECO:0000318"/>
    <property type="project" value="GO_Central"/>
</dbReference>